<evidence type="ECO:0000256" key="16">
    <source>
        <dbReference type="SAM" id="Phobius"/>
    </source>
</evidence>
<dbReference type="Gene3D" id="1.20.1110.10">
    <property type="entry name" value="Calcium-transporting ATPase, transmembrane domain"/>
    <property type="match status" value="1"/>
</dbReference>
<dbReference type="GO" id="GO:0006883">
    <property type="term" value="P:intracellular sodium ion homeostasis"/>
    <property type="evidence" value="ECO:0007669"/>
    <property type="project" value="TreeGrafter"/>
</dbReference>
<comment type="subcellular location">
    <subcellularLocation>
        <location evidence="1">Membrane</location>
        <topology evidence="1">Multi-pass membrane protein</topology>
    </subcellularLocation>
</comment>
<evidence type="ECO:0000256" key="10">
    <source>
        <dbReference type="ARBA" id="ARBA00022967"/>
    </source>
</evidence>
<evidence type="ECO:0000256" key="13">
    <source>
        <dbReference type="ARBA" id="ARBA00023136"/>
    </source>
</evidence>
<dbReference type="NCBIfam" id="TIGR01494">
    <property type="entry name" value="ATPase_P-type"/>
    <property type="match status" value="2"/>
</dbReference>
<feature type="transmembrane region" description="Helical" evidence="16">
    <location>
        <begin position="857"/>
        <end position="879"/>
    </location>
</feature>
<dbReference type="EMBL" id="SWJQ01001298">
    <property type="protein sequence ID" value="TRZ08600.1"/>
    <property type="molecule type" value="Genomic_DNA"/>
</dbReference>
<keyword evidence="7" id="KW-0375">Hydrogen ion transport</keyword>
<evidence type="ECO:0000256" key="4">
    <source>
        <dbReference type="ARBA" id="ARBA00022692"/>
    </source>
</evidence>
<dbReference type="OrthoDB" id="158672at2759"/>
<dbReference type="Gene3D" id="2.70.150.10">
    <property type="entry name" value="Calcium-transporting ATPase, cytoplasmic transduction domain A"/>
    <property type="match status" value="1"/>
</dbReference>
<dbReference type="FunFam" id="2.70.150.10:FF:000003">
    <property type="entry name" value="Sodium/potassium-transporting ATPase subunit alpha"/>
    <property type="match status" value="1"/>
</dbReference>
<proteinExistence type="predicted"/>
<dbReference type="GO" id="GO:0005524">
    <property type="term" value="F:ATP binding"/>
    <property type="evidence" value="ECO:0007669"/>
    <property type="project" value="UniProtKB-KW"/>
</dbReference>
<evidence type="ECO:0000259" key="17">
    <source>
        <dbReference type="SMART" id="SM00831"/>
    </source>
</evidence>
<dbReference type="InterPro" id="IPR001757">
    <property type="entry name" value="P_typ_ATPase"/>
</dbReference>
<dbReference type="Gene3D" id="3.40.50.1000">
    <property type="entry name" value="HAD superfamily/HAD-like"/>
    <property type="match status" value="1"/>
</dbReference>
<feature type="transmembrane region" description="Helical" evidence="16">
    <location>
        <begin position="287"/>
        <end position="310"/>
    </location>
</feature>
<keyword evidence="9" id="KW-0460">Magnesium</keyword>
<dbReference type="Gene3D" id="3.40.1110.10">
    <property type="entry name" value="Calcium-transporting ATPase, cytoplasmic domain N"/>
    <property type="match status" value="1"/>
</dbReference>
<evidence type="ECO:0000256" key="3">
    <source>
        <dbReference type="ARBA" id="ARBA00022094"/>
    </source>
</evidence>
<dbReference type="SMART" id="SM00831">
    <property type="entry name" value="Cation_ATPase_N"/>
    <property type="match status" value="1"/>
</dbReference>
<feature type="transmembrane region" description="Helical" evidence="16">
    <location>
        <begin position="930"/>
        <end position="946"/>
    </location>
</feature>
<evidence type="ECO:0000256" key="8">
    <source>
        <dbReference type="ARBA" id="ARBA00022840"/>
    </source>
</evidence>
<dbReference type="InterPro" id="IPR036412">
    <property type="entry name" value="HAD-like_sf"/>
</dbReference>
<feature type="transmembrane region" description="Helical" evidence="16">
    <location>
        <begin position="96"/>
        <end position="115"/>
    </location>
</feature>
<gene>
    <name evidence="18" type="ORF">HGM15179_018509</name>
</gene>
<evidence type="ECO:0000256" key="2">
    <source>
        <dbReference type="ARBA" id="ARBA00012803"/>
    </source>
</evidence>
<evidence type="ECO:0000256" key="5">
    <source>
        <dbReference type="ARBA" id="ARBA00022723"/>
    </source>
</evidence>
<dbReference type="PRINTS" id="PR00121">
    <property type="entry name" value="NAKATPASE"/>
</dbReference>
<dbReference type="InterPro" id="IPR023299">
    <property type="entry name" value="ATPase_P-typ_cyto_dom_N"/>
</dbReference>
<dbReference type="GO" id="GO:0008900">
    <property type="term" value="F:P-type potassium:proton transporter activity"/>
    <property type="evidence" value="ECO:0007669"/>
    <property type="project" value="UniProtKB-EC"/>
</dbReference>
<protein>
    <recommendedName>
        <fullName evidence="3">Potassium-transporting ATPase alpha chain 1</fullName>
        <ecNumber evidence="2">7.2.2.19</ecNumber>
    </recommendedName>
    <alternativeName>
        <fullName evidence="14">Gastric H(+)/K(+) ATPase subunit alpha</fullName>
    </alternativeName>
    <alternativeName>
        <fullName evidence="15">Proton pump</fullName>
    </alternativeName>
</protein>
<keyword evidence="6" id="KW-0547">Nucleotide-binding</keyword>
<organism evidence="18 19">
    <name type="scientific">Zosterops borbonicus</name>
    <dbReference type="NCBI Taxonomy" id="364589"/>
    <lineage>
        <taxon>Eukaryota</taxon>
        <taxon>Metazoa</taxon>
        <taxon>Chordata</taxon>
        <taxon>Craniata</taxon>
        <taxon>Vertebrata</taxon>
        <taxon>Euteleostomi</taxon>
        <taxon>Archelosauria</taxon>
        <taxon>Archosauria</taxon>
        <taxon>Dinosauria</taxon>
        <taxon>Saurischia</taxon>
        <taxon>Theropoda</taxon>
        <taxon>Coelurosauria</taxon>
        <taxon>Aves</taxon>
        <taxon>Neognathae</taxon>
        <taxon>Neoaves</taxon>
        <taxon>Telluraves</taxon>
        <taxon>Australaves</taxon>
        <taxon>Passeriformes</taxon>
        <taxon>Sylvioidea</taxon>
        <taxon>Zosteropidae</taxon>
        <taxon>Zosterops</taxon>
    </lineage>
</organism>
<dbReference type="SFLD" id="SFLDG00002">
    <property type="entry name" value="C1.7:_P-type_atpase_like"/>
    <property type="match status" value="1"/>
</dbReference>
<feature type="transmembrane region" description="Helical" evidence="16">
    <location>
        <begin position="734"/>
        <end position="754"/>
    </location>
</feature>
<dbReference type="InterPro" id="IPR050510">
    <property type="entry name" value="Cation_transp_ATPase_P-type"/>
</dbReference>
<dbReference type="Pfam" id="PF00690">
    <property type="entry name" value="Cation_ATPase_N"/>
    <property type="match status" value="1"/>
</dbReference>
<keyword evidence="10" id="KW-1278">Translocase</keyword>
<evidence type="ECO:0000256" key="14">
    <source>
        <dbReference type="ARBA" id="ARBA00029571"/>
    </source>
</evidence>
<dbReference type="SUPFAM" id="SSF81665">
    <property type="entry name" value="Calcium ATPase, transmembrane domain M"/>
    <property type="match status" value="1"/>
</dbReference>
<accession>A0A8K1LC25</accession>
<keyword evidence="8" id="KW-0067">ATP-binding</keyword>
<keyword evidence="4 16" id="KW-0812">Transmembrane</keyword>
<evidence type="ECO:0000313" key="19">
    <source>
        <dbReference type="Proteomes" id="UP000796761"/>
    </source>
</evidence>
<dbReference type="GO" id="GO:0005886">
    <property type="term" value="C:plasma membrane"/>
    <property type="evidence" value="ECO:0007669"/>
    <property type="project" value="TreeGrafter"/>
</dbReference>
<dbReference type="InterPro" id="IPR006068">
    <property type="entry name" value="ATPase_P-typ_cation-transptr_C"/>
</dbReference>
<dbReference type="InterPro" id="IPR044492">
    <property type="entry name" value="P_typ_ATPase_HD_dom"/>
</dbReference>
<feature type="transmembrane region" description="Helical" evidence="16">
    <location>
        <begin position="66"/>
        <end position="84"/>
    </location>
</feature>
<dbReference type="GO" id="GO:1990573">
    <property type="term" value="P:potassium ion import across plasma membrane"/>
    <property type="evidence" value="ECO:0007669"/>
    <property type="project" value="TreeGrafter"/>
</dbReference>
<evidence type="ECO:0000256" key="1">
    <source>
        <dbReference type="ARBA" id="ARBA00004141"/>
    </source>
</evidence>
<keyword evidence="11 16" id="KW-1133">Transmembrane helix</keyword>
<reference evidence="18" key="1">
    <citation type="submission" date="2019-04" db="EMBL/GenBank/DDBJ databases">
        <title>Genome assembly of Zosterops borbonicus 15179.</title>
        <authorList>
            <person name="Leroy T."/>
            <person name="Anselmetti Y."/>
            <person name="Tilak M.-K."/>
            <person name="Nabholz B."/>
        </authorList>
    </citation>
    <scope>NUCLEOTIDE SEQUENCE</scope>
    <source>
        <strain evidence="18">HGM_15179</strain>
        <tissue evidence="18">Muscle</tissue>
    </source>
</reference>
<evidence type="ECO:0000256" key="12">
    <source>
        <dbReference type="ARBA" id="ARBA00023065"/>
    </source>
</evidence>
<feature type="domain" description="Cation-transporting P-type ATPase N-terminal" evidence="17">
    <location>
        <begin position="8"/>
        <end position="82"/>
    </location>
</feature>
<evidence type="ECO:0000256" key="11">
    <source>
        <dbReference type="ARBA" id="ARBA00022989"/>
    </source>
</evidence>
<comment type="caution">
    <text evidence="18">The sequence shown here is derived from an EMBL/GenBank/DDBJ whole genome shotgun (WGS) entry which is preliminary data.</text>
</comment>
<dbReference type="Pfam" id="PF08282">
    <property type="entry name" value="Hydrolase_3"/>
    <property type="match status" value="1"/>
</dbReference>
<evidence type="ECO:0000256" key="9">
    <source>
        <dbReference type="ARBA" id="ARBA00022842"/>
    </source>
</evidence>
<evidence type="ECO:0000313" key="18">
    <source>
        <dbReference type="EMBL" id="TRZ08600.1"/>
    </source>
</evidence>
<sequence>MKRELELDDHKLDVKELEVKYSTSVTKGLSEAEAAQRLLRDGPNELRPPRGTPGCVRFGRQLAGGLQCLMWVAAAICLIAYGVQEGEGDRGSSDNLYLAVALIAVVVVTGCFGYYQEFKSTNIIASFRNLVPQQATVIRAGQVLQVNAAELVLGDLVEIKGGDRVPADIRILAAQGCKVDNSSLTGESEPQTRSPECTHESHLETRNIAFFSTMCLEGTATGLVISTGDRTVIGRIASLASGVGEEKTPIAVEIEHFVDIIAGLAVLFGGTFFTVALVIGYPFLRALVFFMAIVVAYVPEGLLATVTVCLSLTAKRLARRNCVVKNLEAVETLGSTSVICSDKTGTLTQNRMTVAHLWFDGQVHTADTTEDQSGQSFDQSSESWTLLSQVITLCNRAQFKPGQENVPVAQRDVIGDASESALLKFAEVTSGPVAAARGRFPKVAELPFNSTNKFQVRTGEGQVDTGGTGELRWDRWAQVGQVSSLMSPMMSPMSPMTSLMSPMSPTLSPLSPGFCARWLPPGTDTPPEDLAEVAQGLCFAGLVSLIDPPRATVPQAVRKCRTAGIRVRDMGTLGTSGTLGGVGGLGTLGGVPRCAQVCYLCRQARARVVTGSELAAMAPGTLEELLRTHPEMVFARTSPQQKLVIVESCQRLGSIVAVTGDGVNDSPALKKADIGVAMGIAGSDAAKNAADMILLDDNFASIVTGVEQGRLIFDNLKKSIAYTLTKNIPELAPYLIYITASVPLPLGCITILFIELCTDIFPSVSLAYERAESDIMHLRPRDPRRDRLVNEPLAAYSYFQIGVIQSFAGFVDYFVAMAQEGWWPGLVLGLRPRWEDEHEQELQDSYGQQWTFWQRRYQQYTCYTVFFISIEMCQIADVLIRKTRRLSLFQQGPFRNRTLVVAIVFQVCIGCFLCYCPGMPNVFNFMPIRFQWWLVPMPFGLLILVYDEIRKLGVRRHPGSE</sequence>
<name>A0A8K1LC25_9PASS</name>
<dbReference type="GO" id="GO:0016887">
    <property type="term" value="F:ATP hydrolysis activity"/>
    <property type="evidence" value="ECO:0007669"/>
    <property type="project" value="InterPro"/>
</dbReference>
<evidence type="ECO:0000256" key="15">
    <source>
        <dbReference type="ARBA" id="ARBA00031813"/>
    </source>
</evidence>
<feature type="transmembrane region" description="Helical" evidence="16">
    <location>
        <begin position="899"/>
        <end position="918"/>
    </location>
</feature>
<keyword evidence="19" id="KW-1185">Reference proteome</keyword>
<dbReference type="SUPFAM" id="SSF81660">
    <property type="entry name" value="Metal cation-transporting ATPase, ATP-binding domain N"/>
    <property type="match status" value="1"/>
</dbReference>
<dbReference type="GO" id="GO:0030007">
    <property type="term" value="P:intracellular potassium ion homeostasis"/>
    <property type="evidence" value="ECO:0007669"/>
    <property type="project" value="TreeGrafter"/>
</dbReference>
<dbReference type="SFLD" id="SFLDS00003">
    <property type="entry name" value="Haloacid_Dehalogenase"/>
    <property type="match status" value="1"/>
</dbReference>
<keyword evidence="12" id="KW-0813">Transport</keyword>
<dbReference type="SUPFAM" id="SSF56784">
    <property type="entry name" value="HAD-like"/>
    <property type="match status" value="1"/>
</dbReference>
<dbReference type="InterPro" id="IPR059000">
    <property type="entry name" value="ATPase_P-type_domA"/>
</dbReference>
<dbReference type="FunFam" id="1.20.1110.10:FF:000079">
    <property type="entry name" value="Sodium/potassium-transporting ATPase subunit alpha"/>
    <property type="match status" value="1"/>
</dbReference>
<dbReference type="GO" id="GO:0005391">
    <property type="term" value="F:P-type sodium:potassium-exchanging transporter activity"/>
    <property type="evidence" value="ECO:0007669"/>
    <property type="project" value="TreeGrafter"/>
</dbReference>
<dbReference type="FunFam" id="1.20.1110.10:FF:000095">
    <property type="entry name" value="Sodium/potassium-transporting ATPase subunit alpha-1"/>
    <property type="match status" value="1"/>
</dbReference>
<dbReference type="PRINTS" id="PR00119">
    <property type="entry name" value="CATATPASE"/>
</dbReference>
<dbReference type="InterPro" id="IPR004014">
    <property type="entry name" value="ATPase_P-typ_cation-transptr_N"/>
</dbReference>
<dbReference type="Pfam" id="PF13246">
    <property type="entry name" value="Cation_ATPase"/>
    <property type="match status" value="1"/>
</dbReference>
<dbReference type="PROSITE" id="PS00154">
    <property type="entry name" value="ATPASE_E1_E2"/>
    <property type="match status" value="1"/>
</dbReference>
<dbReference type="PANTHER" id="PTHR43294">
    <property type="entry name" value="SODIUM/POTASSIUM-TRANSPORTING ATPASE SUBUNIT ALPHA"/>
    <property type="match status" value="1"/>
</dbReference>
<dbReference type="EC" id="7.2.2.19" evidence="2"/>
<dbReference type="InterPro" id="IPR008250">
    <property type="entry name" value="ATPase_P-typ_transduc_dom_A_sf"/>
</dbReference>
<dbReference type="PANTHER" id="PTHR43294:SF10">
    <property type="entry name" value="POTASSIUM-TRANSPORTING ATPASE ALPHA CHAIN 1"/>
    <property type="match status" value="1"/>
</dbReference>
<evidence type="ECO:0000256" key="7">
    <source>
        <dbReference type="ARBA" id="ARBA00022781"/>
    </source>
</evidence>
<feature type="transmembrane region" description="Helical" evidence="16">
    <location>
        <begin position="257"/>
        <end position="281"/>
    </location>
</feature>
<dbReference type="InterPro" id="IPR023298">
    <property type="entry name" value="ATPase_P-typ_TM_dom_sf"/>
</dbReference>
<dbReference type="GO" id="GO:0036376">
    <property type="term" value="P:sodium ion export across plasma membrane"/>
    <property type="evidence" value="ECO:0007669"/>
    <property type="project" value="TreeGrafter"/>
</dbReference>
<keyword evidence="5" id="KW-0479">Metal-binding</keyword>
<dbReference type="InterPro" id="IPR018303">
    <property type="entry name" value="ATPase_P-typ_P_site"/>
</dbReference>
<dbReference type="Pfam" id="PF00122">
    <property type="entry name" value="E1-E2_ATPase"/>
    <property type="match status" value="1"/>
</dbReference>
<dbReference type="AlphaFoldDB" id="A0A8K1LC25"/>
<keyword evidence="12" id="KW-0406">Ion transport</keyword>
<dbReference type="Proteomes" id="UP000796761">
    <property type="component" value="Unassembled WGS sequence"/>
</dbReference>
<dbReference type="SUPFAM" id="SSF81653">
    <property type="entry name" value="Calcium ATPase, transduction domain A"/>
    <property type="match status" value="1"/>
</dbReference>
<dbReference type="SFLD" id="SFLDF00027">
    <property type="entry name" value="p-type_atpase"/>
    <property type="match status" value="1"/>
</dbReference>
<dbReference type="Pfam" id="PF00689">
    <property type="entry name" value="Cation_ATPase_C"/>
    <property type="match status" value="1"/>
</dbReference>
<dbReference type="GO" id="GO:0046872">
    <property type="term" value="F:metal ion binding"/>
    <property type="evidence" value="ECO:0007669"/>
    <property type="project" value="UniProtKB-KW"/>
</dbReference>
<evidence type="ECO:0000256" key="6">
    <source>
        <dbReference type="ARBA" id="ARBA00022741"/>
    </source>
</evidence>
<dbReference type="InterPro" id="IPR023214">
    <property type="entry name" value="HAD_sf"/>
</dbReference>
<dbReference type="FunFam" id="3.40.50.1000:FF:000001">
    <property type="entry name" value="Phospholipid-transporting ATPase IC"/>
    <property type="match status" value="1"/>
</dbReference>
<keyword evidence="13 16" id="KW-0472">Membrane</keyword>